<protein>
    <submittedName>
        <fullName evidence="2">Uncharacterized protein DUF1998</fullName>
    </submittedName>
</protein>
<evidence type="ECO:0000313" key="3">
    <source>
        <dbReference type="EMBL" id="SSA47728.1"/>
    </source>
</evidence>
<feature type="domain" description="MrfA-like Zn-binding" evidence="1">
    <location>
        <begin position="482"/>
        <end position="582"/>
    </location>
</feature>
<sequence length="627" mass="68793">MPTGNGPKMGELRRAQLVSTHGPGAVVDYLAAKNAPVSGVTLGLDFWKKDECRRIVEPVLEKLLGVRELYEPPVSLGRGDEERIPALPAVRFPTWQECPECHGLRHQSQWFEETGGAGLSCQACSNKMGRTIYVVPARLMMICQRGHLDDFPWREWIEGKHADGCRQSGKLKLRSRGAGLRNLYVDCADCGKGDNLRDAFTKAQQITGGCLGGRPWLGDEAREICDAPAKEVATALRGSSNLFFPHVASVLTIPPWSDTFRAVLEEYGLWSRIQIAREDFAEDGDERDLERAIVKVAKRLAELTDVPESEARDRLDAMLAILDSLPDAETPGADMAIRREEWRQFCDASAPPSETFEVREEAVPDVLAPWLSRVVRVPRLREVRALKGFTRRNPPDGTDAQTVASLSSRKINWRPAIASSGEGIFLALNEDRVTEWEEEDSVKTRARELHDAWVADWQNRFGRPDETPPQAVTARGLLVHAFSHAVMLELSITSGYGSASLLERLYANADGTPMAGVLIYTATSDNEGTLGGLEREGLSQRIAGTVLRALRRLEWCSSDPLCMSGVSTTSDPLNGAACHSCLFVPETACELFNRTLDRAVLIGGAGVPGFFEGLLSTTTGPCGPSRS</sequence>
<proteinExistence type="predicted"/>
<keyword evidence="4" id="KW-1185">Reference proteome</keyword>
<dbReference type="AlphaFoldDB" id="A0A2Y9AWL1"/>
<dbReference type="OrthoDB" id="9134227at2"/>
<evidence type="ECO:0000313" key="4">
    <source>
        <dbReference type="Proteomes" id="UP000245839"/>
    </source>
</evidence>
<dbReference type="Proteomes" id="UP000245839">
    <property type="component" value="Unassembled WGS sequence"/>
</dbReference>
<name>A0A2Y9AWL1_9RHOB</name>
<gene>
    <name evidence="2" type="ORF">BCF38_106180</name>
    <name evidence="3" type="ORF">SAMN05421539_106180</name>
</gene>
<evidence type="ECO:0000313" key="5">
    <source>
        <dbReference type="Proteomes" id="UP000251571"/>
    </source>
</evidence>
<dbReference type="Proteomes" id="UP000251571">
    <property type="component" value="Unassembled WGS sequence"/>
</dbReference>
<organism evidence="3 5">
    <name type="scientific">Jannaschia seohaensis</name>
    <dbReference type="NCBI Taxonomy" id="475081"/>
    <lineage>
        <taxon>Bacteria</taxon>
        <taxon>Pseudomonadati</taxon>
        <taxon>Pseudomonadota</taxon>
        <taxon>Alphaproteobacteria</taxon>
        <taxon>Rhodobacterales</taxon>
        <taxon>Roseobacteraceae</taxon>
        <taxon>Jannaschia</taxon>
    </lineage>
</organism>
<accession>A0A2Y9AWL1</accession>
<dbReference type="InterPro" id="IPR047721">
    <property type="entry name" value="DrmB"/>
</dbReference>
<dbReference type="EMBL" id="QGDJ01000006">
    <property type="protein sequence ID" value="PWJ17569.1"/>
    <property type="molecule type" value="Genomic_DNA"/>
</dbReference>
<dbReference type="InterPro" id="IPR018973">
    <property type="entry name" value="MZB"/>
</dbReference>
<reference evidence="2 4" key="2">
    <citation type="submission" date="2018-03" db="EMBL/GenBank/DDBJ databases">
        <title>Genomic Encyclopedia of Archaeal and Bacterial Type Strains, Phase II (KMG-II): from individual species to whole genera.</title>
        <authorList>
            <person name="Goeker M."/>
        </authorList>
    </citation>
    <scope>NUCLEOTIDE SEQUENCE [LARGE SCALE GENOMIC DNA]</scope>
    <source>
        <strain evidence="2 4">DSM 25227</strain>
    </source>
</reference>
<dbReference type="Pfam" id="PF09369">
    <property type="entry name" value="MZB"/>
    <property type="match status" value="1"/>
</dbReference>
<reference evidence="3 5" key="1">
    <citation type="submission" date="2016-10" db="EMBL/GenBank/DDBJ databases">
        <authorList>
            <person name="Cai Z."/>
        </authorList>
    </citation>
    <scope>NUCLEOTIDE SEQUENCE [LARGE SCALE GENOMIC DNA]</scope>
    <source>
        <strain evidence="3 5">DSM 25227</strain>
    </source>
</reference>
<evidence type="ECO:0000313" key="2">
    <source>
        <dbReference type="EMBL" id="PWJ17569.1"/>
    </source>
</evidence>
<dbReference type="EMBL" id="UETC01000006">
    <property type="protein sequence ID" value="SSA47728.1"/>
    <property type="molecule type" value="Genomic_DNA"/>
</dbReference>
<evidence type="ECO:0000259" key="1">
    <source>
        <dbReference type="Pfam" id="PF09369"/>
    </source>
</evidence>
<dbReference type="NCBIfam" id="NF038324">
    <property type="entry name" value="DrmB_fam"/>
    <property type="match status" value="1"/>
</dbReference>